<evidence type="ECO:0000313" key="2">
    <source>
        <dbReference type="Proteomes" id="UP000199081"/>
    </source>
</evidence>
<keyword evidence="2" id="KW-1185">Reference proteome</keyword>
<sequence length="103" mass="11790">MKALFGRKFYNIEELREATAAANKKGVVGSDYTVIREVVLTDEQFKKFTSDFLADQPWIEKGDGGHNKKGEIRCIRVINLETGEKILTNPEGFEYPRYTSIEE</sequence>
<dbReference type="RefSeq" id="WP_091478420.1">
    <property type="nucleotide sequence ID" value="NZ_BJYC01000001.1"/>
</dbReference>
<proteinExistence type="predicted"/>
<name>A0A1H7F862_9LACT</name>
<dbReference type="Proteomes" id="UP000199081">
    <property type="component" value="Unassembled WGS sequence"/>
</dbReference>
<protein>
    <submittedName>
        <fullName evidence="1">Uncharacterized protein</fullName>
    </submittedName>
</protein>
<dbReference type="OrthoDB" id="2166284at2"/>
<evidence type="ECO:0000313" key="1">
    <source>
        <dbReference type="EMBL" id="SEK22321.1"/>
    </source>
</evidence>
<accession>A0A1H7F862</accession>
<gene>
    <name evidence="1" type="ORF">SAMN04488099_101230</name>
</gene>
<dbReference type="EMBL" id="FNZU01000001">
    <property type="protein sequence ID" value="SEK22321.1"/>
    <property type="molecule type" value="Genomic_DNA"/>
</dbReference>
<dbReference type="AlphaFoldDB" id="A0A1H7F862"/>
<reference evidence="2" key="1">
    <citation type="submission" date="2016-10" db="EMBL/GenBank/DDBJ databases">
        <authorList>
            <person name="Varghese N."/>
            <person name="Submissions S."/>
        </authorList>
    </citation>
    <scope>NUCLEOTIDE SEQUENCE [LARGE SCALE GENOMIC DNA]</scope>
    <source>
        <strain evidence="2">DSM 19183</strain>
    </source>
</reference>
<organism evidence="1 2">
    <name type="scientific">Alkalibacterium pelagium</name>
    <dbReference type="NCBI Taxonomy" id="426702"/>
    <lineage>
        <taxon>Bacteria</taxon>
        <taxon>Bacillati</taxon>
        <taxon>Bacillota</taxon>
        <taxon>Bacilli</taxon>
        <taxon>Lactobacillales</taxon>
        <taxon>Carnobacteriaceae</taxon>
        <taxon>Alkalibacterium</taxon>
    </lineage>
</organism>